<accession>A0A511JD62</accession>
<evidence type="ECO:0000259" key="2">
    <source>
        <dbReference type="Pfam" id="PF00857"/>
    </source>
</evidence>
<proteinExistence type="predicted"/>
<dbReference type="InterPro" id="IPR050272">
    <property type="entry name" value="Isochorismatase-like_hydrls"/>
</dbReference>
<dbReference type="InterPro" id="IPR036380">
    <property type="entry name" value="Isochorismatase-like_sf"/>
</dbReference>
<dbReference type="OrthoDB" id="3174612at2"/>
<comment type="caution">
    <text evidence="3">The sequence shown here is derived from an EMBL/GenBank/DDBJ whole genome shotgun (WGS) entry which is preliminary data.</text>
</comment>
<name>A0A511JD62_9CELL</name>
<dbReference type="Proteomes" id="UP000321720">
    <property type="component" value="Unassembled WGS sequence"/>
</dbReference>
<dbReference type="RefSeq" id="WP_146843541.1">
    <property type="nucleotide sequence ID" value="NZ_BJWG01000012.1"/>
</dbReference>
<dbReference type="AlphaFoldDB" id="A0A511JD62"/>
<evidence type="ECO:0000313" key="3">
    <source>
        <dbReference type="EMBL" id="GEL95912.1"/>
    </source>
</evidence>
<dbReference type="PANTHER" id="PTHR43540:SF16">
    <property type="entry name" value="ISOCHORISMATASE-LIKE DOMAIN-CONTAINING PROTEIN"/>
    <property type="match status" value="1"/>
</dbReference>
<reference evidence="3 4" key="1">
    <citation type="submission" date="2019-07" db="EMBL/GenBank/DDBJ databases">
        <title>Whole genome shotgun sequence of Cellulomonas composti NBRC 100758.</title>
        <authorList>
            <person name="Hosoyama A."/>
            <person name="Uohara A."/>
            <person name="Ohji S."/>
            <person name="Ichikawa N."/>
        </authorList>
    </citation>
    <scope>NUCLEOTIDE SEQUENCE [LARGE SCALE GENOMIC DNA]</scope>
    <source>
        <strain evidence="3 4">NBRC 100758</strain>
    </source>
</reference>
<feature type="domain" description="Isochorismatase-like" evidence="2">
    <location>
        <begin position="6"/>
        <end position="193"/>
    </location>
</feature>
<dbReference type="InterPro" id="IPR000868">
    <property type="entry name" value="Isochorismatase-like_dom"/>
</dbReference>
<dbReference type="PANTHER" id="PTHR43540">
    <property type="entry name" value="PEROXYUREIDOACRYLATE/UREIDOACRYLATE AMIDOHYDROLASE-RELATED"/>
    <property type="match status" value="1"/>
</dbReference>
<dbReference type="CDD" id="cd00431">
    <property type="entry name" value="cysteine_hydrolases"/>
    <property type="match status" value="1"/>
</dbReference>
<dbReference type="SUPFAM" id="SSF52499">
    <property type="entry name" value="Isochorismatase-like hydrolases"/>
    <property type="match status" value="1"/>
</dbReference>
<protein>
    <recommendedName>
        <fullName evidence="2">Isochorismatase-like domain-containing protein</fullName>
    </recommendedName>
</protein>
<dbReference type="Gene3D" id="3.40.50.850">
    <property type="entry name" value="Isochorismatase-like"/>
    <property type="match status" value="1"/>
</dbReference>
<evidence type="ECO:0000313" key="4">
    <source>
        <dbReference type="Proteomes" id="UP000321720"/>
    </source>
</evidence>
<dbReference type="GO" id="GO:0016787">
    <property type="term" value="F:hydrolase activity"/>
    <property type="evidence" value="ECO:0007669"/>
    <property type="project" value="UniProtKB-KW"/>
</dbReference>
<dbReference type="Pfam" id="PF00857">
    <property type="entry name" value="Isochorismatase"/>
    <property type="match status" value="1"/>
</dbReference>
<evidence type="ECO:0000256" key="1">
    <source>
        <dbReference type="ARBA" id="ARBA00022801"/>
    </source>
</evidence>
<gene>
    <name evidence="3" type="ORF">CCO02nite_25700</name>
</gene>
<sequence length="211" mass="22049">MNPDTTALVLIEFQNDFTSEGGVLHGAVQPVMDSTDMLAHARTALAATRAAGATVIHSPIAFQAGYGEITAHPYGILKGVVDSNAFVKGSWGAAIVEDVAPVDGDIVIEGKRGLDAFGSTNLDFILRSKGITTVVLAGFLTNCCVESTMRSAYEKGFEVVTLTDAVGATSEAEHANAITYDYPMFSKPMTTAEYVATLQGAAATADSSRGY</sequence>
<organism evidence="3 4">
    <name type="scientific">Cellulomonas composti</name>
    <dbReference type="NCBI Taxonomy" id="266130"/>
    <lineage>
        <taxon>Bacteria</taxon>
        <taxon>Bacillati</taxon>
        <taxon>Actinomycetota</taxon>
        <taxon>Actinomycetes</taxon>
        <taxon>Micrococcales</taxon>
        <taxon>Cellulomonadaceae</taxon>
        <taxon>Cellulomonas</taxon>
    </lineage>
</organism>
<keyword evidence="1" id="KW-0378">Hydrolase</keyword>
<keyword evidence="4" id="KW-1185">Reference proteome</keyword>
<dbReference type="EMBL" id="BJWG01000012">
    <property type="protein sequence ID" value="GEL95912.1"/>
    <property type="molecule type" value="Genomic_DNA"/>
</dbReference>